<gene>
    <name evidence="1" type="ORF">AMYX_16690</name>
</gene>
<keyword evidence="2" id="KW-1185">Reference proteome</keyword>
<dbReference type="RefSeq" id="WP_176064391.1">
    <property type="nucleotide sequence ID" value="NZ_BJTG01000003.1"/>
</dbReference>
<dbReference type="Proteomes" id="UP000503640">
    <property type="component" value="Unassembled WGS sequence"/>
</dbReference>
<protein>
    <submittedName>
        <fullName evidence="1">Uncharacterized protein</fullName>
    </submittedName>
</protein>
<dbReference type="AlphaFoldDB" id="A0A7I9VL62"/>
<evidence type="ECO:0000313" key="1">
    <source>
        <dbReference type="EMBL" id="GEJ56928.1"/>
    </source>
</evidence>
<evidence type="ECO:0000313" key="2">
    <source>
        <dbReference type="Proteomes" id="UP000503640"/>
    </source>
</evidence>
<dbReference type="EMBL" id="BJTG01000003">
    <property type="protein sequence ID" value="GEJ56928.1"/>
    <property type="molecule type" value="Genomic_DNA"/>
</dbReference>
<proteinExistence type="predicted"/>
<reference evidence="2" key="1">
    <citation type="journal article" date="2020" name="Appl. Environ. Microbiol.">
        <title>Diazotrophic Anaeromyxobacter Isolates from Soils.</title>
        <authorList>
            <person name="Masuda Y."/>
            <person name="Yamanaka H."/>
            <person name="Xu Z.X."/>
            <person name="Shiratori Y."/>
            <person name="Aono T."/>
            <person name="Amachi S."/>
            <person name="Senoo K."/>
            <person name="Itoh H."/>
        </authorList>
    </citation>
    <scope>NUCLEOTIDE SEQUENCE [LARGE SCALE GENOMIC DNA]</scope>
    <source>
        <strain evidence="2">R267</strain>
    </source>
</reference>
<organism evidence="1 2">
    <name type="scientific">Anaeromyxobacter diazotrophicus</name>
    <dbReference type="NCBI Taxonomy" id="2590199"/>
    <lineage>
        <taxon>Bacteria</taxon>
        <taxon>Pseudomonadati</taxon>
        <taxon>Myxococcota</taxon>
        <taxon>Myxococcia</taxon>
        <taxon>Myxococcales</taxon>
        <taxon>Cystobacterineae</taxon>
        <taxon>Anaeromyxobacteraceae</taxon>
        <taxon>Anaeromyxobacter</taxon>
    </lineage>
</organism>
<name>A0A7I9VL62_9BACT</name>
<accession>A0A7I9VL62</accession>
<comment type="caution">
    <text evidence="1">The sequence shown here is derived from an EMBL/GenBank/DDBJ whole genome shotgun (WGS) entry which is preliminary data.</text>
</comment>
<sequence>MPTQKTLDDYRGLAMPKLTDEAIEKAVERAEAMRELHSASTPLFQPTDTPYARARRVIDMHRALDAEAAPLDGEDLTKFLAPAPKPKKEG</sequence>